<sequence>MTENADRSRDDERPPAVPAPAESCAVPAPAESCAAPAAPATADSPVASSGPSLMAIPLGMPAVPSRRAAAVSAAGSALASAPADLGVAPAGAAPSAGAAGVGDGDYVGAPLRLGLDVGSTTVKLVLLPEPVEGEPLPTPVFSEYRRHHADVRGEVSRLLAEVSAAFPGARVRGAVTGSAGLNLANLMGLPFVQEVIAETRTVQAKNPEADVIIELGGEDAKITYLHPTPEQRMNGTCAGGTGAFIDQMAQLLHTDASGLNALAADYQTLYPIASRCGVFAKSDLQPLINQGAASEDLAASVLQAVVTQTIAGLACGRPIRGNVMFLGGPLHFLPELRRAFERTLADQVDSFTCPDDAQLYVAVGAALLAGEEAVPLTAVAERLASRRAVGTGTSRMRPLFSDDAELAAFRARHAKATVERVGWPAAPADAEAAGAPTHYEDCFLGIDAGSTTIKAVVIDSRSRIVWEHYAGNEGDPVTAAVEILRRIHLEMPEHVRIVRSCVTGYGEGIVKAALRIDEGVVETMAHYRAAAHLNPGVTSVIDIGGQDMKYLRIRGGAIDSISVNEACSAGCGSFLQTFAQSMGQSIQEFSASALKADSPVDLGSRCTVFMNSSVKQAQKDSATPGDISAGLSYSVVRNALYKVIKLRDASQLGERISVQGGTFLNDAVLRAFELLTGREVVRPDIAGLMGCFGAALTARETYDGVPGTLMSLAELSRFGFTTETTVCKLCQNHCKLTITTFNDGQRHVSGNRCERGATQERRRTKSDLPNLYDYKYRRTFAYRRLRQGQDTRGEIGVPRVLGMYENYPLWFTILTQLGFRVMLSGRSNHELFERGMDSIPSENVCYPAKLAHGHVQSLIDKGVKTIWFPCVFYERGLVDGADDHYNCPIVATYPEVIRNNVEAIRDGAPRSDAAAKGSGDPAGPGGVRMLAPFLNLADPAKLGERLVEVFADWHVTLPEARKAVAAGFAEDAAFKADVRAEGRRTLAWMREHGRKGIVLAGRPYHIDPEINHGVPDVINTLGMAVLSEDSILPEPESASEGAADGAEHAVAGGALSRAVASLRRGLGRGQEDPQAPADWSDVTAEGLPSPTTPVAVADVSPKLRVRDQWAYHSRLYRAAELVTRSDDLELVQLNSFGCGVDAVTTDQVQEILESAGGVYTTLKIDEVSNLGAATIRLRSLAAASEARRRRREEEAAGTGERAAADGAAVVEETRDPAESVEIDTTVPTTDVGKQDGDAPRENPASADDGDHTLAGRAARGERSLPAATTPVFTEEMRRTHTILMPQMSPIHFRPLVPLMRRLGYRVELLESASKSDLEVGLRYVNNDACFPAIMVIGQLIGAFEDGSHDPDKCVVAISQTGGMCRATNYAAMLRKGLREAGYPQIPVLAVSLQGIEENPGFKLSPTMAYKMLQGVVIGDTLSTCLLRVRPYEAVPDSAQALYERWSAITCEFFEHRGRSATWGGRIGYRRLLREMVREFDALDLADVPRRPRVGVVGEILVKFQPDANNHVVDVIEAEGCEAVVPGLLGFFLNGMSTAQWKADTYGIGTDTVYQKKAGVWFIEQVQAPARAALAAAGGKFDVESPIAEMAEKASRILSLGNQAGEGWLLTAEMIELIEHGAPNIVCCQPFACLPNHVVGKGMFRELRRRYPQANVVGIDYDPGASEVNQLNRIKLMISTAFMVQEDSAPGGAARAEAAPGGLASPSDSVGTQPPTAGARTRATASSAAGRPLTGIDNARGDGRTTTDLIADLGPAPDGTPTSPDVAVPERVGVGRA</sequence>
<dbReference type="Proteomes" id="UP000199671">
    <property type="component" value="Unassembled WGS sequence"/>
</dbReference>
<feature type="region of interest" description="Disordered" evidence="1">
    <location>
        <begin position="1688"/>
        <end position="1776"/>
    </location>
</feature>
<dbReference type="InterPro" id="IPR002731">
    <property type="entry name" value="ATPase_BadF"/>
</dbReference>
<evidence type="ECO:0000256" key="1">
    <source>
        <dbReference type="SAM" id="MobiDB-lite"/>
    </source>
</evidence>
<name>A0A1G9S701_9ACTO</name>
<dbReference type="RefSeq" id="WP_256328951.1">
    <property type="nucleotide sequence ID" value="NZ_FNHU01000001.1"/>
</dbReference>
<organism evidence="4 5">
    <name type="scientific">Actinomyces ruminicola</name>
    <dbReference type="NCBI Taxonomy" id="332524"/>
    <lineage>
        <taxon>Bacteria</taxon>
        <taxon>Bacillati</taxon>
        <taxon>Actinomycetota</taxon>
        <taxon>Actinomycetes</taxon>
        <taxon>Actinomycetales</taxon>
        <taxon>Actinomycetaceae</taxon>
        <taxon>Actinomyces</taxon>
    </lineage>
</organism>
<dbReference type="InterPro" id="IPR018709">
    <property type="entry name" value="CoA_activase_DUF2229"/>
</dbReference>
<feature type="domain" description="ATPase BadF/BadG/BcrA/BcrD type" evidence="2">
    <location>
        <begin position="444"/>
        <end position="698"/>
    </location>
</feature>
<proteinExistence type="predicted"/>
<feature type="compositionally biased region" description="Basic and acidic residues" evidence="1">
    <location>
        <begin position="1"/>
        <end position="14"/>
    </location>
</feature>
<evidence type="ECO:0000313" key="4">
    <source>
        <dbReference type="EMBL" id="SDM31204.1"/>
    </source>
</evidence>
<feature type="domain" description="DUF2229" evidence="3">
    <location>
        <begin position="795"/>
        <end position="1031"/>
    </location>
</feature>
<feature type="compositionally biased region" description="Low complexity" evidence="1">
    <location>
        <begin position="1196"/>
        <end position="1210"/>
    </location>
</feature>
<feature type="compositionally biased region" description="Low complexity" evidence="1">
    <location>
        <begin position="1688"/>
        <end position="1703"/>
    </location>
</feature>
<evidence type="ECO:0000313" key="5">
    <source>
        <dbReference type="Proteomes" id="UP000199671"/>
    </source>
</evidence>
<feature type="domain" description="ATPase BadF/BadG/BcrA/BcrD type" evidence="2">
    <location>
        <begin position="113"/>
        <end position="369"/>
    </location>
</feature>
<dbReference type="Gene3D" id="3.30.420.40">
    <property type="match status" value="4"/>
</dbReference>
<dbReference type="CDD" id="cd24035">
    <property type="entry name" value="ASKHA_NBD_O66634-like_rpt2"/>
    <property type="match status" value="1"/>
</dbReference>
<reference evidence="4 5" key="1">
    <citation type="submission" date="2016-10" db="EMBL/GenBank/DDBJ databases">
        <authorList>
            <person name="de Groot N.N."/>
        </authorList>
    </citation>
    <scope>NUCLEOTIDE SEQUENCE [LARGE SCALE GENOMIC DNA]</scope>
    <source>
        <strain evidence="4 5">KPR-7B</strain>
    </source>
</reference>
<dbReference type="InterPro" id="IPR043129">
    <property type="entry name" value="ATPase_NBD"/>
</dbReference>
<feature type="region of interest" description="Disordered" evidence="1">
    <location>
        <begin position="1181"/>
        <end position="1268"/>
    </location>
</feature>
<dbReference type="PANTHER" id="PTHR32329">
    <property type="entry name" value="BIFUNCTIONAL PROTEIN [INCLUDES 2-HYDROXYACYL-COA DEHYDRATASE (N-TER) AND ITS ACTIVATOR DOMAIN (C_TERM)-RELATED"/>
    <property type="match status" value="1"/>
</dbReference>
<evidence type="ECO:0000259" key="2">
    <source>
        <dbReference type="Pfam" id="PF01869"/>
    </source>
</evidence>
<dbReference type="EMBL" id="FNHU01000001">
    <property type="protein sequence ID" value="SDM31204.1"/>
    <property type="molecule type" value="Genomic_DNA"/>
</dbReference>
<evidence type="ECO:0000259" key="3">
    <source>
        <dbReference type="Pfam" id="PF09989"/>
    </source>
</evidence>
<feature type="compositionally biased region" description="Basic and acidic residues" evidence="1">
    <location>
        <begin position="1248"/>
        <end position="1262"/>
    </location>
</feature>
<dbReference type="PANTHER" id="PTHR32329:SF4">
    <property type="entry name" value="ACTIVATOR OF 2-HYDROXYACYL-COA DEHYDRATASE"/>
    <property type="match status" value="1"/>
</dbReference>
<dbReference type="Pfam" id="PF09989">
    <property type="entry name" value="DUF2229"/>
    <property type="match status" value="1"/>
</dbReference>
<dbReference type="Pfam" id="PF01869">
    <property type="entry name" value="BcrAD_BadFG"/>
    <property type="match status" value="2"/>
</dbReference>
<protein>
    <submittedName>
        <fullName evidence="4">CoA-substrate-specific enzyme activase, putative</fullName>
    </submittedName>
</protein>
<gene>
    <name evidence="4" type="ORF">SAMN04487766_101316</name>
</gene>
<dbReference type="SUPFAM" id="SSF53067">
    <property type="entry name" value="Actin-like ATPase domain"/>
    <property type="match status" value="2"/>
</dbReference>
<dbReference type="InterPro" id="IPR051805">
    <property type="entry name" value="Dehydratase_Activator_Redct"/>
</dbReference>
<dbReference type="CDD" id="cd24034">
    <property type="entry name" value="ASKHA_NBD_O66634-like_rpt1"/>
    <property type="match status" value="1"/>
</dbReference>
<feature type="region of interest" description="Disordered" evidence="1">
    <location>
        <begin position="1"/>
        <end position="48"/>
    </location>
</feature>
<feature type="compositionally biased region" description="Low complexity" evidence="1">
    <location>
        <begin position="1713"/>
        <end position="1731"/>
    </location>
</feature>
<feature type="compositionally biased region" description="Low complexity" evidence="1">
    <location>
        <begin position="23"/>
        <end position="48"/>
    </location>
</feature>
<accession>A0A1G9S701</accession>